<evidence type="ECO:0000313" key="1">
    <source>
        <dbReference type="EMBL" id="XCH30406.1"/>
    </source>
</evidence>
<accession>A0AAU8G2Y0</accession>
<reference evidence="1" key="1">
    <citation type="submission" date="2024-06" db="EMBL/GenBank/DDBJ databases">
        <title>Complete genome sequence of the cellulolytic actinobacterium, Cellulosimicrobium ES-005.</title>
        <authorList>
            <person name="Matthews C.T."/>
            <person name="Underwood K.D."/>
            <person name="Ghanchi K.M."/>
            <person name="Fields S.D."/>
            <person name="Gardner S.G."/>
        </authorList>
    </citation>
    <scope>NUCLEOTIDE SEQUENCE</scope>
    <source>
        <strain evidence="1">ES-005</strain>
    </source>
</reference>
<protein>
    <submittedName>
        <fullName evidence="1">Uncharacterized protein</fullName>
    </submittedName>
</protein>
<dbReference type="RefSeq" id="WP_353708336.1">
    <property type="nucleotide sequence ID" value="NZ_CP159290.1"/>
</dbReference>
<name>A0AAU8G2Y0_9MICO</name>
<gene>
    <name evidence="1" type="ORF">ABRQ22_01535</name>
</gene>
<proteinExistence type="predicted"/>
<dbReference type="AlphaFoldDB" id="A0AAU8G2Y0"/>
<organism evidence="1">
    <name type="scientific">Cellulosimicrobium sp. ES-005</name>
    <dbReference type="NCBI Taxonomy" id="3163031"/>
    <lineage>
        <taxon>Bacteria</taxon>
        <taxon>Bacillati</taxon>
        <taxon>Actinomycetota</taxon>
        <taxon>Actinomycetes</taxon>
        <taxon>Micrococcales</taxon>
        <taxon>Promicromonosporaceae</taxon>
        <taxon>Cellulosimicrobium</taxon>
    </lineage>
</organism>
<dbReference type="EMBL" id="CP159290">
    <property type="protein sequence ID" value="XCH30406.1"/>
    <property type="molecule type" value="Genomic_DNA"/>
</dbReference>
<sequence length="148" mass="16350">MRIRWREVSGHFDESVEGRLPDGLVHGTTGADPALLLLRYQALGWRVEQDGRPMDADGLRPTEDGEPPTLVVHPDATVSVNLFLWPGDEIAFDVDAREIHDQATFDVVCRFLVETGRALATDVDLCTEGTTSPFLRYSARTDSLGLCP</sequence>